<dbReference type="InterPro" id="IPR041525">
    <property type="entry name" value="N/Namide_PRibTrfase"/>
</dbReference>
<evidence type="ECO:0000256" key="3">
    <source>
        <dbReference type="ARBA" id="ARBA00013236"/>
    </source>
</evidence>
<dbReference type="InterPro" id="IPR007229">
    <property type="entry name" value="Nic_PRibTrfase-Fam"/>
</dbReference>
<dbReference type="OrthoDB" id="193380at2759"/>
<dbReference type="SUPFAM" id="SSF54675">
    <property type="entry name" value="Nicotinate/Quinolinate PRTase N-terminal domain-like"/>
    <property type="match status" value="1"/>
</dbReference>
<dbReference type="InterPro" id="IPR040727">
    <property type="entry name" value="NAPRTase_N"/>
</dbReference>
<dbReference type="AlphaFoldDB" id="A0A9P6X2V9"/>
<organism evidence="11 12">
    <name type="scientific">Rhizopus oryzae</name>
    <name type="common">Mucormycosis agent</name>
    <name type="synonym">Rhizopus arrhizus var. delemar</name>
    <dbReference type="NCBI Taxonomy" id="64495"/>
    <lineage>
        <taxon>Eukaryota</taxon>
        <taxon>Fungi</taxon>
        <taxon>Fungi incertae sedis</taxon>
        <taxon>Mucoromycota</taxon>
        <taxon>Mucoromycotina</taxon>
        <taxon>Mucoromycetes</taxon>
        <taxon>Mucorales</taxon>
        <taxon>Mucorineae</taxon>
        <taxon>Rhizopodaceae</taxon>
        <taxon>Rhizopus</taxon>
    </lineage>
</organism>
<dbReference type="NCBIfam" id="NF003704">
    <property type="entry name" value="PRK05321.1"/>
    <property type="match status" value="1"/>
</dbReference>
<dbReference type="Pfam" id="PF17767">
    <property type="entry name" value="NAPRTase_N"/>
    <property type="match status" value="1"/>
</dbReference>
<evidence type="ECO:0000256" key="7">
    <source>
        <dbReference type="ARBA" id="ARBA00048668"/>
    </source>
</evidence>
<dbReference type="Proteomes" id="UP000716291">
    <property type="component" value="Unassembled WGS sequence"/>
</dbReference>
<evidence type="ECO:0000256" key="8">
    <source>
        <dbReference type="RuleBase" id="RU003838"/>
    </source>
</evidence>
<comment type="caution">
    <text evidence="11">The sequence shown here is derived from an EMBL/GenBank/DDBJ whole genome shotgun (WGS) entry which is preliminary data.</text>
</comment>
<feature type="domain" description="Nicotinate/nicotinamide phosphoribosyltransferase" evidence="9">
    <location>
        <begin position="169"/>
        <end position="406"/>
    </location>
</feature>
<keyword evidence="6 8" id="KW-0662">Pyridine nucleotide biosynthesis</keyword>
<feature type="domain" description="Nicotinate phosphoribosyltransferase N-terminal" evidence="10">
    <location>
        <begin position="11"/>
        <end position="135"/>
    </location>
</feature>
<dbReference type="NCBIfam" id="TIGR01514">
    <property type="entry name" value="NAPRTase"/>
    <property type="match status" value="1"/>
</dbReference>
<evidence type="ECO:0000259" key="10">
    <source>
        <dbReference type="Pfam" id="PF17767"/>
    </source>
</evidence>
<dbReference type="Gene3D" id="3.20.140.10">
    <property type="entry name" value="nicotinate phosphoribosyltransferase"/>
    <property type="match status" value="1"/>
</dbReference>
<proteinExistence type="inferred from homology"/>
<dbReference type="GO" id="GO:0005829">
    <property type="term" value="C:cytosol"/>
    <property type="evidence" value="ECO:0007669"/>
    <property type="project" value="TreeGrafter"/>
</dbReference>
<comment type="similarity">
    <text evidence="2 8">Belongs to the NAPRTase family.</text>
</comment>
<dbReference type="HAMAP" id="MF_00570">
    <property type="entry name" value="NAPRTase"/>
    <property type="match status" value="1"/>
</dbReference>
<evidence type="ECO:0000256" key="5">
    <source>
        <dbReference type="ARBA" id="ARBA00022598"/>
    </source>
</evidence>
<protein>
    <recommendedName>
        <fullName evidence="3 8">Nicotinate phosphoribosyltransferase</fullName>
        <ecNumber evidence="3 8">6.3.4.21</ecNumber>
    </recommendedName>
</protein>
<dbReference type="SUPFAM" id="SSF51690">
    <property type="entry name" value="Nicotinate/Quinolinate PRTase C-terminal domain-like"/>
    <property type="match status" value="1"/>
</dbReference>
<comment type="PTM">
    <text evidence="8">Transiently phosphorylated on a His residue during the reaction cycle. Phosphorylation strongly increases the affinity for substrates and increases the rate of nicotinate D-ribonucleotide production. Dephosphorylation regenerates the low-affinity form of the enzyme, leading to product release.</text>
</comment>
<evidence type="ECO:0000256" key="4">
    <source>
        <dbReference type="ARBA" id="ARBA00022553"/>
    </source>
</evidence>
<dbReference type="PANTHER" id="PTHR11098">
    <property type="entry name" value="NICOTINATE PHOSPHORIBOSYLTRANSFERASE"/>
    <property type="match status" value="1"/>
</dbReference>
<gene>
    <name evidence="11" type="ORF">G6F64_009630</name>
</gene>
<dbReference type="Pfam" id="PF04095">
    <property type="entry name" value="NAPRTase"/>
    <property type="match status" value="1"/>
</dbReference>
<dbReference type="EC" id="6.3.4.21" evidence="3 8"/>
<comment type="pathway">
    <text evidence="1 8">Cofactor biosynthesis; NAD(+) biosynthesis; nicotinate D-ribonucleotide from nicotinate: step 1/1.</text>
</comment>
<keyword evidence="4" id="KW-0597">Phosphoprotein</keyword>
<reference evidence="11" key="1">
    <citation type="journal article" date="2020" name="Microb. Genom.">
        <title>Genetic diversity of clinical and environmental Mucorales isolates obtained from an investigation of mucormycosis cases among solid organ transplant recipients.</title>
        <authorList>
            <person name="Nguyen M.H."/>
            <person name="Kaul D."/>
            <person name="Muto C."/>
            <person name="Cheng S.J."/>
            <person name="Richter R.A."/>
            <person name="Bruno V.M."/>
            <person name="Liu G."/>
            <person name="Beyhan S."/>
            <person name="Sundermann A.J."/>
            <person name="Mounaud S."/>
            <person name="Pasculle A.W."/>
            <person name="Nierman W.C."/>
            <person name="Driscoll E."/>
            <person name="Cumbie R."/>
            <person name="Clancy C.J."/>
            <person name="Dupont C.L."/>
        </authorList>
    </citation>
    <scope>NUCLEOTIDE SEQUENCE</scope>
    <source>
        <strain evidence="11">GL11</strain>
    </source>
</reference>
<evidence type="ECO:0000259" key="9">
    <source>
        <dbReference type="Pfam" id="PF04095"/>
    </source>
</evidence>
<dbReference type="InterPro" id="IPR006406">
    <property type="entry name" value="Nic_PRibTrfase"/>
</dbReference>
<dbReference type="GO" id="GO:0034355">
    <property type="term" value="P:NAD+ biosynthetic process via the salvage pathway"/>
    <property type="evidence" value="ECO:0007669"/>
    <property type="project" value="TreeGrafter"/>
</dbReference>
<evidence type="ECO:0000313" key="12">
    <source>
        <dbReference type="Proteomes" id="UP000716291"/>
    </source>
</evidence>
<dbReference type="PANTHER" id="PTHR11098:SF1">
    <property type="entry name" value="NICOTINATE PHOSPHORIBOSYLTRANSFERASE"/>
    <property type="match status" value="1"/>
</dbReference>
<keyword evidence="12" id="KW-1185">Reference proteome</keyword>
<dbReference type="EMBL" id="JAANQT010001792">
    <property type="protein sequence ID" value="KAG1303950.1"/>
    <property type="molecule type" value="Genomic_DNA"/>
</dbReference>
<evidence type="ECO:0000313" key="11">
    <source>
        <dbReference type="EMBL" id="KAG1303950.1"/>
    </source>
</evidence>
<dbReference type="InterPro" id="IPR036068">
    <property type="entry name" value="Nicotinate_pribotase-like_C"/>
</dbReference>
<name>A0A9P6X2V9_RHIOR</name>
<accession>A0A9P6X2V9</accession>
<keyword evidence="5 8" id="KW-0436">Ligase</keyword>
<comment type="catalytic activity">
    <reaction evidence="7 8">
        <text>5-phospho-alpha-D-ribose 1-diphosphate + nicotinate + ATP + H2O = nicotinate beta-D-ribonucleotide + ADP + phosphate + diphosphate</text>
        <dbReference type="Rhea" id="RHEA:36163"/>
        <dbReference type="ChEBI" id="CHEBI:15377"/>
        <dbReference type="ChEBI" id="CHEBI:30616"/>
        <dbReference type="ChEBI" id="CHEBI:32544"/>
        <dbReference type="ChEBI" id="CHEBI:33019"/>
        <dbReference type="ChEBI" id="CHEBI:43474"/>
        <dbReference type="ChEBI" id="CHEBI:57502"/>
        <dbReference type="ChEBI" id="CHEBI:58017"/>
        <dbReference type="ChEBI" id="CHEBI:456216"/>
        <dbReference type="EC" id="6.3.4.21"/>
    </reaction>
</comment>
<evidence type="ECO:0000256" key="2">
    <source>
        <dbReference type="ARBA" id="ARBA00010897"/>
    </source>
</evidence>
<comment type="function">
    <text evidence="8">Catalyzes the synthesis of beta-nicotinate D-ribonucleotide from nicotinate and 5-phospho-D-ribose 1-phosphate at the expense of ATP.</text>
</comment>
<dbReference type="GO" id="GO:0004516">
    <property type="term" value="F:nicotinate phosphoribosyltransferase activity"/>
    <property type="evidence" value="ECO:0007669"/>
    <property type="project" value="UniProtKB-UniRule"/>
</dbReference>
<dbReference type="PIRSF" id="PIRSF000484">
    <property type="entry name" value="NAPRT"/>
    <property type="match status" value="1"/>
</dbReference>
<evidence type="ECO:0000256" key="6">
    <source>
        <dbReference type="ARBA" id="ARBA00022642"/>
    </source>
</evidence>
<sequence>MTQHEVFPSILDNDLYKFTMQNAVFMHYEKKDIPVVYQFTNREKDLSLNKEAVEWLQKQINDLEHVQLTEAEREYLASFPYFHQDYINFLHQFRFKPREQVQLHFDEARNEFDLEIVGSWIETILYEVPLLALISEAYFRFVDKDWSYEGQAEQAFEKTKALLEHGCGFAEFGTRRRRDFKTQDIVIRAMCDAFEKYKQEHTTLEGAFTGTSNVYLAMKYQLNAVGTVAHEFFMAISALENVQHANRETLDIWYKVYQGALGVALTDTFTTPIFLKDFQHDLASKYNGVRHDSGDPMVFAETIVQHYQSIGIDPSTKVIVFSDSLTVDRAIALKDHAKKLGIKSSFGIGTSFTNDFVKASNADVKSKPMNIVIKLKECMGKRVIKLSDDISKHSADNAAVSAFERELGIEK</sequence>
<evidence type="ECO:0000256" key="1">
    <source>
        <dbReference type="ARBA" id="ARBA00004952"/>
    </source>
</evidence>